<evidence type="ECO:0000256" key="1">
    <source>
        <dbReference type="SAM" id="Coils"/>
    </source>
</evidence>
<dbReference type="EMBL" id="JANPWB010000016">
    <property type="protein sequence ID" value="KAJ1083995.1"/>
    <property type="molecule type" value="Genomic_DNA"/>
</dbReference>
<keyword evidence="3" id="KW-1185">Reference proteome</keyword>
<comment type="caution">
    <text evidence="2">The sequence shown here is derived from an EMBL/GenBank/DDBJ whole genome shotgun (WGS) entry which is preliminary data.</text>
</comment>
<reference evidence="2" key="1">
    <citation type="journal article" date="2022" name="bioRxiv">
        <title>Sequencing and chromosome-scale assembly of the giantPleurodeles waltlgenome.</title>
        <authorList>
            <person name="Brown T."/>
            <person name="Elewa A."/>
            <person name="Iarovenko S."/>
            <person name="Subramanian E."/>
            <person name="Araus A.J."/>
            <person name="Petzold A."/>
            <person name="Susuki M."/>
            <person name="Suzuki K.-i.T."/>
            <person name="Hayashi T."/>
            <person name="Toyoda A."/>
            <person name="Oliveira C."/>
            <person name="Osipova E."/>
            <person name="Leigh N.D."/>
            <person name="Simon A."/>
            <person name="Yun M.H."/>
        </authorList>
    </citation>
    <scope>NUCLEOTIDE SEQUENCE</scope>
    <source>
        <strain evidence="2">20211129_DDA</strain>
        <tissue evidence="2">Liver</tissue>
    </source>
</reference>
<protein>
    <submittedName>
        <fullName evidence="2">Uncharacterized protein</fullName>
    </submittedName>
</protein>
<gene>
    <name evidence="2" type="ORF">NDU88_004150</name>
</gene>
<proteinExistence type="predicted"/>
<sequence>MKKLRREVRDLGQRVDTLEQMQDARKEEVDSHRRELLALQERNLELQYELEDLENKYPHQMSSAVGSVGES</sequence>
<accession>A0AAV7L0L7</accession>
<evidence type="ECO:0000313" key="2">
    <source>
        <dbReference type="EMBL" id="KAJ1083995.1"/>
    </source>
</evidence>
<dbReference type="AlphaFoldDB" id="A0AAV7L0L7"/>
<name>A0AAV7L0L7_PLEWA</name>
<keyword evidence="1" id="KW-0175">Coiled coil</keyword>
<evidence type="ECO:0000313" key="3">
    <source>
        <dbReference type="Proteomes" id="UP001066276"/>
    </source>
</evidence>
<organism evidence="2 3">
    <name type="scientific">Pleurodeles waltl</name>
    <name type="common">Iberian ribbed newt</name>
    <dbReference type="NCBI Taxonomy" id="8319"/>
    <lineage>
        <taxon>Eukaryota</taxon>
        <taxon>Metazoa</taxon>
        <taxon>Chordata</taxon>
        <taxon>Craniata</taxon>
        <taxon>Vertebrata</taxon>
        <taxon>Euteleostomi</taxon>
        <taxon>Amphibia</taxon>
        <taxon>Batrachia</taxon>
        <taxon>Caudata</taxon>
        <taxon>Salamandroidea</taxon>
        <taxon>Salamandridae</taxon>
        <taxon>Pleurodelinae</taxon>
        <taxon>Pleurodeles</taxon>
    </lineage>
</organism>
<dbReference type="Proteomes" id="UP001066276">
    <property type="component" value="Chromosome 12"/>
</dbReference>
<feature type="coiled-coil region" evidence="1">
    <location>
        <begin position="1"/>
        <end position="56"/>
    </location>
</feature>